<evidence type="ECO:0000313" key="5">
    <source>
        <dbReference type="EMBL" id="SNQ47395.1"/>
    </source>
</evidence>
<dbReference type="Pfam" id="PF13649">
    <property type="entry name" value="Methyltransf_25"/>
    <property type="match status" value="1"/>
</dbReference>
<dbReference type="PANTHER" id="PTHR43861">
    <property type="entry name" value="TRANS-ACONITATE 2-METHYLTRANSFERASE-RELATED"/>
    <property type="match status" value="1"/>
</dbReference>
<feature type="region of interest" description="Disordered" evidence="3">
    <location>
        <begin position="67"/>
        <end position="96"/>
    </location>
</feature>
<dbReference type="EMBL" id="FZMO01000098">
    <property type="protein sequence ID" value="SNQ47395.1"/>
    <property type="molecule type" value="Genomic_DNA"/>
</dbReference>
<keyword evidence="1 5" id="KW-0489">Methyltransferase</keyword>
<evidence type="ECO:0000313" key="6">
    <source>
        <dbReference type="Proteomes" id="UP000234331"/>
    </source>
</evidence>
<evidence type="ECO:0000259" key="4">
    <source>
        <dbReference type="Pfam" id="PF13649"/>
    </source>
</evidence>
<evidence type="ECO:0000256" key="1">
    <source>
        <dbReference type="ARBA" id="ARBA00022603"/>
    </source>
</evidence>
<name>A0A2I2KNZ7_9ACTN</name>
<evidence type="ECO:0000256" key="3">
    <source>
        <dbReference type="SAM" id="MobiDB-lite"/>
    </source>
</evidence>
<accession>A0A2I2KNZ7</accession>
<reference evidence="5 6" key="1">
    <citation type="submission" date="2017-06" db="EMBL/GenBank/DDBJ databases">
        <authorList>
            <person name="Kim H.J."/>
            <person name="Triplett B.A."/>
        </authorList>
    </citation>
    <scope>NUCLEOTIDE SEQUENCE [LARGE SCALE GENOMIC DNA]</scope>
    <source>
        <strain evidence="5">FRACA_ARgP5</strain>
    </source>
</reference>
<dbReference type="InterPro" id="IPR041698">
    <property type="entry name" value="Methyltransf_25"/>
</dbReference>
<proteinExistence type="predicted"/>
<feature type="compositionally biased region" description="Basic and acidic residues" evidence="3">
    <location>
        <begin position="71"/>
        <end position="96"/>
    </location>
</feature>
<dbReference type="RefSeq" id="WP_243407384.1">
    <property type="nucleotide sequence ID" value="NZ_FZMO01000098.1"/>
</dbReference>
<dbReference type="GO" id="GO:0008168">
    <property type="term" value="F:methyltransferase activity"/>
    <property type="evidence" value="ECO:0007669"/>
    <property type="project" value="UniProtKB-KW"/>
</dbReference>
<gene>
    <name evidence="5" type="ORF">FRACA_1870011</name>
</gene>
<keyword evidence="2 5" id="KW-0808">Transferase</keyword>
<dbReference type="SUPFAM" id="SSF53335">
    <property type="entry name" value="S-adenosyl-L-methionine-dependent methyltransferases"/>
    <property type="match status" value="1"/>
</dbReference>
<dbReference type="GO" id="GO:0032259">
    <property type="term" value="P:methylation"/>
    <property type="evidence" value="ECO:0007669"/>
    <property type="project" value="UniProtKB-KW"/>
</dbReference>
<feature type="domain" description="Methyltransferase" evidence="4">
    <location>
        <begin position="98"/>
        <end position="187"/>
    </location>
</feature>
<evidence type="ECO:0000256" key="2">
    <source>
        <dbReference type="ARBA" id="ARBA00022679"/>
    </source>
</evidence>
<keyword evidence="6" id="KW-1185">Reference proteome</keyword>
<sequence>MNDGPRVGGGAADSGRDVTRVLRRTRDGYDEVADLYADLFAGQLPAQPLTRAMLGAFADLATTAAASRAGAGDHDGRDRDAVASRAADPRDAGRRARVVDAGCGPGHITAHLSGLGVDTLGVDLTPAMIERARRDHPTLPFALADMLALPVADRGLDGLVAWYSIIHLPPVWVPRVLAEFHRVLADGAPLLIAVQATDGDIPAPQPHDHRVAPSHRWPADALATLLRDAGFVESARLLHPAGPGERTPGAILLASRPTERKIVGVPIRNPSMCGPGLPVTGTP</sequence>
<dbReference type="Proteomes" id="UP000234331">
    <property type="component" value="Unassembled WGS sequence"/>
</dbReference>
<dbReference type="InterPro" id="IPR029063">
    <property type="entry name" value="SAM-dependent_MTases_sf"/>
</dbReference>
<dbReference type="Gene3D" id="3.40.50.150">
    <property type="entry name" value="Vaccinia Virus protein VP39"/>
    <property type="match status" value="1"/>
</dbReference>
<dbReference type="AlphaFoldDB" id="A0A2I2KNZ7"/>
<dbReference type="PANTHER" id="PTHR43861:SF1">
    <property type="entry name" value="TRANS-ACONITATE 2-METHYLTRANSFERASE"/>
    <property type="match status" value="1"/>
</dbReference>
<dbReference type="CDD" id="cd02440">
    <property type="entry name" value="AdoMet_MTases"/>
    <property type="match status" value="1"/>
</dbReference>
<protein>
    <submittedName>
        <fullName evidence="5">Putative methyltransferase</fullName>
    </submittedName>
</protein>
<organism evidence="5 6">
    <name type="scientific">Frankia canadensis</name>
    <dbReference type="NCBI Taxonomy" id="1836972"/>
    <lineage>
        <taxon>Bacteria</taxon>
        <taxon>Bacillati</taxon>
        <taxon>Actinomycetota</taxon>
        <taxon>Actinomycetes</taxon>
        <taxon>Frankiales</taxon>
        <taxon>Frankiaceae</taxon>
        <taxon>Frankia</taxon>
    </lineage>
</organism>